<accession>A0A2U3L2R6</accession>
<dbReference type="PANTHER" id="PTHR11803:SF58">
    <property type="entry name" value="PROTEIN HMF1-RELATED"/>
    <property type="match status" value="1"/>
</dbReference>
<dbReference type="Proteomes" id="UP000238701">
    <property type="component" value="Unassembled WGS sequence"/>
</dbReference>
<feature type="signal peptide" evidence="2">
    <location>
        <begin position="1"/>
        <end position="34"/>
    </location>
</feature>
<dbReference type="InterPro" id="IPR006175">
    <property type="entry name" value="YjgF/YER057c/UK114"/>
</dbReference>
<dbReference type="SUPFAM" id="SSF55298">
    <property type="entry name" value="YjgF-like"/>
    <property type="match status" value="1"/>
</dbReference>
<sequence>MNFVSTRRTFAMRLGSLFSALGFTAVGLTTRATAQSSQDANAIRKLNAEGKPGGEKDVIMPVVIHNGLIYVSGQGAHDTRDQKEWTIESHTSMVMDKVKKMVEIGGGTMDTVLQANVFLVKIEHWDGMHKVFATYFPHGGPARTTVAVAALPGDSLVEINCIAAVARK</sequence>
<name>A0A2U3L2R6_9BACT</name>
<organism evidence="3 4">
    <name type="scientific">Candidatus Sulfotelmatobacter kueseliae</name>
    <dbReference type="NCBI Taxonomy" id="2042962"/>
    <lineage>
        <taxon>Bacteria</taxon>
        <taxon>Pseudomonadati</taxon>
        <taxon>Acidobacteriota</taxon>
        <taxon>Terriglobia</taxon>
        <taxon>Terriglobales</taxon>
        <taxon>Candidatus Korobacteraceae</taxon>
        <taxon>Candidatus Sulfotelmatobacter</taxon>
    </lineage>
</organism>
<feature type="chain" id="PRO_5015639002" evidence="2">
    <location>
        <begin position="35"/>
        <end position="168"/>
    </location>
</feature>
<keyword evidence="2" id="KW-0732">Signal</keyword>
<protein>
    <submittedName>
        <fullName evidence="3">Putative Endoribonuclease L-PSP</fullName>
    </submittedName>
</protein>
<reference evidence="4" key="1">
    <citation type="submission" date="2018-02" db="EMBL/GenBank/DDBJ databases">
        <authorList>
            <person name="Hausmann B."/>
        </authorList>
    </citation>
    <scope>NUCLEOTIDE SEQUENCE [LARGE SCALE GENOMIC DNA]</scope>
    <source>
        <strain evidence="4">Peat soil MAG SbA1</strain>
    </source>
</reference>
<comment type="similarity">
    <text evidence="1">Belongs to the RutC family.</text>
</comment>
<evidence type="ECO:0000313" key="3">
    <source>
        <dbReference type="EMBL" id="SPF46203.1"/>
    </source>
</evidence>
<proteinExistence type="inferred from homology"/>
<dbReference type="Gene3D" id="3.30.1330.40">
    <property type="entry name" value="RutC-like"/>
    <property type="match status" value="1"/>
</dbReference>
<dbReference type="AlphaFoldDB" id="A0A2U3L2R6"/>
<evidence type="ECO:0000256" key="1">
    <source>
        <dbReference type="ARBA" id="ARBA00010552"/>
    </source>
</evidence>
<gene>
    <name evidence="3" type="ORF">SBA1_640011</name>
</gene>
<dbReference type="EMBL" id="OMOD01000160">
    <property type="protein sequence ID" value="SPF46203.1"/>
    <property type="molecule type" value="Genomic_DNA"/>
</dbReference>
<dbReference type="GO" id="GO:0005829">
    <property type="term" value="C:cytosol"/>
    <property type="evidence" value="ECO:0007669"/>
    <property type="project" value="TreeGrafter"/>
</dbReference>
<evidence type="ECO:0000313" key="4">
    <source>
        <dbReference type="Proteomes" id="UP000238701"/>
    </source>
</evidence>
<evidence type="ECO:0000256" key="2">
    <source>
        <dbReference type="SAM" id="SignalP"/>
    </source>
</evidence>
<dbReference type="CDD" id="cd00448">
    <property type="entry name" value="YjgF_YER057c_UK114_family"/>
    <property type="match status" value="1"/>
</dbReference>
<dbReference type="Pfam" id="PF01042">
    <property type="entry name" value="Ribonuc_L-PSP"/>
    <property type="match status" value="1"/>
</dbReference>
<dbReference type="InterPro" id="IPR035959">
    <property type="entry name" value="RutC-like_sf"/>
</dbReference>
<dbReference type="PANTHER" id="PTHR11803">
    <property type="entry name" value="2-IMINOBUTANOATE/2-IMINOPROPANOATE DEAMINASE RIDA"/>
    <property type="match status" value="1"/>
</dbReference>
<dbReference type="GO" id="GO:0019239">
    <property type="term" value="F:deaminase activity"/>
    <property type="evidence" value="ECO:0007669"/>
    <property type="project" value="TreeGrafter"/>
</dbReference>